<protein>
    <submittedName>
        <fullName evidence="2">Uncharacterized protein</fullName>
    </submittedName>
</protein>
<comment type="caution">
    <text evidence="2">The sequence shown here is derived from an EMBL/GenBank/DDBJ whole genome shotgun (WGS) entry which is preliminary data.</text>
</comment>
<dbReference type="AlphaFoldDB" id="A0A9J5ZU59"/>
<feature type="transmembrane region" description="Helical" evidence="1">
    <location>
        <begin position="14"/>
        <end position="40"/>
    </location>
</feature>
<evidence type="ECO:0000313" key="2">
    <source>
        <dbReference type="EMBL" id="KAG5615532.1"/>
    </source>
</evidence>
<keyword evidence="3" id="KW-1185">Reference proteome</keyword>
<evidence type="ECO:0000313" key="3">
    <source>
        <dbReference type="Proteomes" id="UP000824120"/>
    </source>
</evidence>
<accession>A0A9J5ZU59</accession>
<name>A0A9J5ZU59_SOLCO</name>
<evidence type="ECO:0000256" key="1">
    <source>
        <dbReference type="SAM" id="Phobius"/>
    </source>
</evidence>
<keyword evidence="1" id="KW-1133">Transmembrane helix</keyword>
<organism evidence="2 3">
    <name type="scientific">Solanum commersonii</name>
    <name type="common">Commerson's wild potato</name>
    <name type="synonym">Commerson's nightshade</name>
    <dbReference type="NCBI Taxonomy" id="4109"/>
    <lineage>
        <taxon>Eukaryota</taxon>
        <taxon>Viridiplantae</taxon>
        <taxon>Streptophyta</taxon>
        <taxon>Embryophyta</taxon>
        <taxon>Tracheophyta</taxon>
        <taxon>Spermatophyta</taxon>
        <taxon>Magnoliopsida</taxon>
        <taxon>eudicotyledons</taxon>
        <taxon>Gunneridae</taxon>
        <taxon>Pentapetalae</taxon>
        <taxon>asterids</taxon>
        <taxon>lamiids</taxon>
        <taxon>Solanales</taxon>
        <taxon>Solanaceae</taxon>
        <taxon>Solanoideae</taxon>
        <taxon>Solaneae</taxon>
        <taxon>Solanum</taxon>
    </lineage>
</organism>
<feature type="transmembrane region" description="Helical" evidence="1">
    <location>
        <begin position="60"/>
        <end position="80"/>
    </location>
</feature>
<dbReference type="EMBL" id="JACXVP010000003">
    <property type="protein sequence ID" value="KAG5615532.1"/>
    <property type="molecule type" value="Genomic_DNA"/>
</dbReference>
<sequence>MSIYSFEKFVLQQIILRCFIAVLLYPSSSLCFGSLGDIVLFRRSARRHAHTRTKGEDKIFWRFTESHIFILSAAFVSFLLTNSSSVIQKGVSNSATQDSITYAKIKCALKDSSCDSPILKNLELTILASNASSSSTIVFKCHHTKNYSIFTQWFTV</sequence>
<keyword evidence="1" id="KW-0812">Transmembrane</keyword>
<proteinExistence type="predicted"/>
<dbReference type="Proteomes" id="UP000824120">
    <property type="component" value="Chromosome 3"/>
</dbReference>
<gene>
    <name evidence="2" type="ORF">H5410_015356</name>
</gene>
<reference evidence="2 3" key="1">
    <citation type="submission" date="2020-09" db="EMBL/GenBank/DDBJ databases">
        <title>De no assembly of potato wild relative species, Solanum commersonii.</title>
        <authorList>
            <person name="Cho K."/>
        </authorList>
    </citation>
    <scope>NUCLEOTIDE SEQUENCE [LARGE SCALE GENOMIC DNA]</scope>
    <source>
        <strain evidence="2">LZ3.2</strain>
        <tissue evidence="2">Leaf</tissue>
    </source>
</reference>
<keyword evidence="1" id="KW-0472">Membrane</keyword>